<accession>A0A560WHF5</accession>
<dbReference type="AlphaFoldDB" id="A0A560WHF5"/>
<gene>
    <name evidence="1" type="ORF">FB557_0650</name>
</gene>
<dbReference type="Pfam" id="PF10604">
    <property type="entry name" value="Polyketide_cyc2"/>
    <property type="match status" value="1"/>
</dbReference>
<protein>
    <submittedName>
        <fullName evidence="1">Polyketide cyclase/dehydrase/lipid transport protein</fullName>
    </submittedName>
</protein>
<dbReference type="InterPro" id="IPR019587">
    <property type="entry name" value="Polyketide_cyclase/dehydratase"/>
</dbReference>
<evidence type="ECO:0000313" key="2">
    <source>
        <dbReference type="Proteomes" id="UP000315628"/>
    </source>
</evidence>
<reference evidence="1 2" key="1">
    <citation type="submission" date="2019-06" db="EMBL/GenBank/DDBJ databases">
        <title>Sequencing the genomes of 1000 actinobacteria strains.</title>
        <authorList>
            <person name="Klenk H.-P."/>
        </authorList>
    </citation>
    <scope>NUCLEOTIDE SEQUENCE [LARGE SCALE GENOMIC DNA]</scope>
    <source>
        <strain evidence="1 2">DSM 18935</strain>
    </source>
</reference>
<proteinExistence type="predicted"/>
<dbReference type="SUPFAM" id="SSF55961">
    <property type="entry name" value="Bet v1-like"/>
    <property type="match status" value="1"/>
</dbReference>
<keyword evidence="2" id="KW-1185">Reference proteome</keyword>
<comment type="caution">
    <text evidence="1">The sequence shown here is derived from an EMBL/GenBank/DDBJ whole genome shotgun (WGS) entry which is preliminary data.</text>
</comment>
<dbReference type="InterPro" id="IPR023393">
    <property type="entry name" value="START-like_dom_sf"/>
</dbReference>
<organism evidence="1 2">
    <name type="scientific">Marihabitans asiaticum</name>
    <dbReference type="NCBI Taxonomy" id="415218"/>
    <lineage>
        <taxon>Bacteria</taxon>
        <taxon>Bacillati</taxon>
        <taxon>Actinomycetota</taxon>
        <taxon>Actinomycetes</taxon>
        <taxon>Micrococcales</taxon>
        <taxon>Intrasporangiaceae</taxon>
        <taxon>Marihabitans</taxon>
    </lineage>
</organism>
<dbReference type="Gene3D" id="3.30.530.20">
    <property type="match status" value="1"/>
</dbReference>
<dbReference type="Proteomes" id="UP000315628">
    <property type="component" value="Unassembled WGS sequence"/>
</dbReference>
<name>A0A560WHF5_9MICO</name>
<sequence>MTSLVRATGPAPADEVWRRYTTPDTWSSWAPQIRGVRCDDPVIRPGTKGEVLASPVGRIPFVITDVDESARRWSWRVGPGPGVPLDHGVDEVGEGVTAWVVVHAPAVLVIGYRPLAWWALHRLVS</sequence>
<evidence type="ECO:0000313" key="1">
    <source>
        <dbReference type="EMBL" id="TWD17092.1"/>
    </source>
</evidence>
<dbReference type="EMBL" id="VIUW01000001">
    <property type="protein sequence ID" value="TWD17092.1"/>
    <property type="molecule type" value="Genomic_DNA"/>
</dbReference>